<evidence type="ECO:0000259" key="2">
    <source>
        <dbReference type="SMART" id="SM00841"/>
    </source>
</evidence>
<dbReference type="SMART" id="SM00841">
    <property type="entry name" value="Elong-fact-P_C"/>
    <property type="match status" value="1"/>
</dbReference>
<dbReference type="Gene3D" id="2.30.30.30">
    <property type="match status" value="1"/>
</dbReference>
<protein>
    <submittedName>
        <fullName evidence="3">Elongation factor P</fullName>
    </submittedName>
</protein>
<evidence type="ECO:0000256" key="1">
    <source>
        <dbReference type="ARBA" id="ARBA00009479"/>
    </source>
</evidence>
<dbReference type="InterPro" id="IPR008991">
    <property type="entry name" value="Translation_prot_SH3-like_sf"/>
</dbReference>
<evidence type="ECO:0000313" key="3">
    <source>
        <dbReference type="EMBL" id="XBT18826.1"/>
    </source>
</evidence>
<dbReference type="Pfam" id="PF08207">
    <property type="entry name" value="EFP_N"/>
    <property type="match status" value="1"/>
</dbReference>
<dbReference type="GO" id="GO:0003746">
    <property type="term" value="F:translation elongation factor activity"/>
    <property type="evidence" value="ECO:0007669"/>
    <property type="project" value="UniProtKB-KW"/>
</dbReference>
<organism evidence="3">
    <name type="scientific">Candidatus Shikimatogenerans sp. AspAUS03</name>
    <dbReference type="NCBI Taxonomy" id="3158563"/>
    <lineage>
        <taxon>Bacteria</taxon>
        <taxon>Pseudomonadati</taxon>
        <taxon>Bacteroidota</taxon>
        <taxon>Flavobacteriia</taxon>
        <taxon>Flavobacteriales</taxon>
        <taxon>Candidatus Shikimatogenerans</taxon>
    </lineage>
</organism>
<dbReference type="InterPro" id="IPR020599">
    <property type="entry name" value="Transl_elong_fac_P/YeiP"/>
</dbReference>
<accession>A0AAU7QS83</accession>
<dbReference type="Gene3D" id="2.40.50.140">
    <property type="entry name" value="Nucleic acid-binding proteins"/>
    <property type="match status" value="2"/>
</dbReference>
<keyword evidence="3" id="KW-0648">Protein biosynthesis</keyword>
<dbReference type="InterPro" id="IPR014722">
    <property type="entry name" value="Rib_uL2_dom2"/>
</dbReference>
<gene>
    <name evidence="3" type="ORF">ABPD24_00730</name>
</gene>
<dbReference type="SUPFAM" id="SSF50249">
    <property type="entry name" value="Nucleic acid-binding proteins"/>
    <property type="match status" value="2"/>
</dbReference>
<dbReference type="InterPro" id="IPR015365">
    <property type="entry name" value="Elong-fact-P_C"/>
</dbReference>
<dbReference type="InterPro" id="IPR012340">
    <property type="entry name" value="NA-bd_OB-fold"/>
</dbReference>
<reference evidence="3" key="1">
    <citation type="submission" date="2024-06" db="EMBL/GenBank/DDBJ databases">
        <title>Diversity, functionality, and evolutionary history of bacterial symbionts in false click beetles (Coleoptera, Throscidae).</title>
        <authorList>
            <person name="Wierz J.C."/>
            <person name="Malm H."/>
            <person name="Kaltenpoth M."/>
            <person name="Engl T."/>
        </authorList>
    </citation>
    <scope>NUCLEOTIDE SEQUENCE</scope>
    <source>
        <strain evidence="3">AspAUS03</strain>
    </source>
</reference>
<dbReference type="PIRSF" id="PIRSF005901">
    <property type="entry name" value="EF-P"/>
    <property type="match status" value="1"/>
</dbReference>
<dbReference type="Pfam" id="PF09285">
    <property type="entry name" value="Elong-fact-P_C"/>
    <property type="match status" value="1"/>
</dbReference>
<dbReference type="GO" id="GO:0043043">
    <property type="term" value="P:peptide biosynthetic process"/>
    <property type="evidence" value="ECO:0007669"/>
    <property type="project" value="InterPro"/>
</dbReference>
<dbReference type="InterPro" id="IPR013185">
    <property type="entry name" value="Transl_elong_KOW-like"/>
</dbReference>
<keyword evidence="3" id="KW-0251">Elongation factor</keyword>
<dbReference type="InterPro" id="IPR001059">
    <property type="entry name" value="Transl_elong_P/YeiP_cen"/>
</dbReference>
<dbReference type="PANTHER" id="PTHR30053">
    <property type="entry name" value="ELONGATION FACTOR P"/>
    <property type="match status" value="1"/>
</dbReference>
<dbReference type="AlphaFoldDB" id="A0AAU7QS83"/>
<dbReference type="Pfam" id="PF01132">
    <property type="entry name" value="EFP"/>
    <property type="match status" value="1"/>
</dbReference>
<feature type="domain" description="Elongation factor P C-terminal" evidence="2">
    <location>
        <begin position="126"/>
        <end position="181"/>
    </location>
</feature>
<dbReference type="GO" id="GO:0005737">
    <property type="term" value="C:cytoplasm"/>
    <property type="evidence" value="ECO:0007669"/>
    <property type="project" value="InterPro"/>
</dbReference>
<dbReference type="EMBL" id="CP157897">
    <property type="protein sequence ID" value="XBT18826.1"/>
    <property type="molecule type" value="Genomic_DNA"/>
</dbReference>
<dbReference type="SUPFAM" id="SSF50104">
    <property type="entry name" value="Translation proteins SH3-like domain"/>
    <property type="match status" value="1"/>
</dbReference>
<proteinExistence type="inferred from homology"/>
<dbReference type="PANTHER" id="PTHR30053:SF12">
    <property type="entry name" value="ELONGATION FACTOR P (EF-P) FAMILY PROTEIN"/>
    <property type="match status" value="1"/>
</dbReference>
<sequence>MKKINYLKINNILYKVIYYLHVKPGKGFAFIRLKLKNIFNGNVIQYTLSTRKKIQNINIINKIYKYLYNNNNYYYFMNLKNYKQLSINKKLINNNFLYKEGDLVNIYFEKFSQYKKFLFIKNPKCFIYKVKQINIKNKNYIISFKYMLVKLENNLIIKTPLFIKKNDYIKINSKSLKYIERIKYLKK</sequence>
<comment type="similarity">
    <text evidence="1">Belongs to the elongation factor P family.</text>
</comment>
<name>A0AAU7QS83_9FLAO</name>